<dbReference type="EMBL" id="LFJC01000003">
    <property type="protein sequence ID" value="PIT03944.1"/>
    <property type="molecule type" value="Genomic_DNA"/>
</dbReference>
<name>A0A2M6UH41_9BRAD</name>
<dbReference type="RefSeq" id="WP_100179078.1">
    <property type="nucleotide sequence ID" value="NZ_LFJC01000003.1"/>
</dbReference>
<protein>
    <submittedName>
        <fullName evidence="4">Uncharacterized protein</fullName>
    </submittedName>
</protein>
<feature type="repeat" description="TPR" evidence="3">
    <location>
        <begin position="237"/>
        <end position="270"/>
    </location>
</feature>
<accession>A0A2M6UH41</accession>
<keyword evidence="1" id="KW-0677">Repeat</keyword>
<dbReference type="SMART" id="SM00028">
    <property type="entry name" value="TPR"/>
    <property type="match status" value="6"/>
</dbReference>
<reference evidence="4 5" key="1">
    <citation type="submission" date="2015-06" db="EMBL/GenBank/DDBJ databases">
        <title>Comparative genome analysis of nirS-carrying Bradyrhizobium sp. strains.</title>
        <authorList>
            <person name="Ishii S."/>
            <person name="Jang J."/>
            <person name="Nishizawa T."/>
            <person name="Senoo K."/>
        </authorList>
    </citation>
    <scope>NUCLEOTIDE SEQUENCE [LARGE SCALE GENOMIC DNA]</scope>
    <source>
        <strain evidence="4 5">TSA1</strain>
    </source>
</reference>
<evidence type="ECO:0000256" key="3">
    <source>
        <dbReference type="PROSITE-ProRule" id="PRU00339"/>
    </source>
</evidence>
<comment type="caution">
    <text evidence="4">The sequence shown here is derived from an EMBL/GenBank/DDBJ whole genome shotgun (WGS) entry which is preliminary data.</text>
</comment>
<organism evidence="4 5">
    <name type="scientific">Bradyrhizobium nitroreducens</name>
    <dbReference type="NCBI Taxonomy" id="709803"/>
    <lineage>
        <taxon>Bacteria</taxon>
        <taxon>Pseudomonadati</taxon>
        <taxon>Pseudomonadota</taxon>
        <taxon>Alphaproteobacteria</taxon>
        <taxon>Hyphomicrobiales</taxon>
        <taxon>Nitrobacteraceae</taxon>
        <taxon>Bradyrhizobium</taxon>
    </lineage>
</organism>
<evidence type="ECO:0000256" key="2">
    <source>
        <dbReference type="ARBA" id="ARBA00022803"/>
    </source>
</evidence>
<dbReference type="InterPro" id="IPR011990">
    <property type="entry name" value="TPR-like_helical_dom_sf"/>
</dbReference>
<gene>
    <name evidence="4" type="ORF">TSA1_26615</name>
</gene>
<dbReference type="PANTHER" id="PTHR44858">
    <property type="entry name" value="TETRATRICOPEPTIDE REPEAT PROTEIN 6"/>
    <property type="match status" value="1"/>
</dbReference>
<dbReference type="PANTHER" id="PTHR44858:SF1">
    <property type="entry name" value="UDP-N-ACETYLGLUCOSAMINE--PEPTIDE N-ACETYLGLUCOSAMINYLTRANSFERASE SPINDLY-RELATED"/>
    <property type="match status" value="1"/>
</dbReference>
<dbReference type="PROSITE" id="PS50005">
    <property type="entry name" value="TPR"/>
    <property type="match status" value="2"/>
</dbReference>
<sequence length="494" mass="54655">MFGLFGNKPKKSVDNELIPELKSRVVQIQESAGISYLAITLPMLGLGSSFSTEGKGAQGLAQEINRLSRQLEEEQKALGSLGSAIMDVGVPELPRQHTDIAIDRLADFADSFSKRGYSLDEIGRAMSAVSHQLAKAIDKDNLLIVGMLRREISRLREKYHAEQFRQTASGETCTEESIKILLRAESSGFMITISNDRTFVLSKGSTVNYLRSNWDIKRFESSLNSQTDEEDHSRDPIDRLLEQGHKAIREQKLDSAISAFSAALRISPNDRDIYFHRGIAWSNSYYNRGKKLGDLDRAVEDYTRAIEIDPEFAEGYFQRAGLLSAKDENAASIADYGMAIERGHKASSSYYCRGLLWQRTGEAGKANALADFAGAIQTGDREDQFMALMARADAHHEFGDLELALDDLNAAEAYHPKGPPGLYGTRAAILMKLERYTEAVADFGKSIAAASPLASSEFIANMYEQRGRCRAQLGESSLARQDLDAAAQLRRGTR</sequence>
<proteinExistence type="predicted"/>
<dbReference type="Proteomes" id="UP000228930">
    <property type="component" value="Unassembled WGS sequence"/>
</dbReference>
<dbReference type="InterPro" id="IPR050498">
    <property type="entry name" value="Ycf3"/>
</dbReference>
<evidence type="ECO:0000256" key="1">
    <source>
        <dbReference type="ARBA" id="ARBA00022737"/>
    </source>
</evidence>
<dbReference type="SUPFAM" id="SSF48452">
    <property type="entry name" value="TPR-like"/>
    <property type="match status" value="2"/>
</dbReference>
<dbReference type="Gene3D" id="1.25.40.10">
    <property type="entry name" value="Tetratricopeptide repeat domain"/>
    <property type="match status" value="3"/>
</dbReference>
<feature type="repeat" description="TPR" evidence="3">
    <location>
        <begin position="282"/>
        <end position="312"/>
    </location>
</feature>
<evidence type="ECO:0000313" key="4">
    <source>
        <dbReference type="EMBL" id="PIT03944.1"/>
    </source>
</evidence>
<keyword evidence="5" id="KW-1185">Reference proteome</keyword>
<dbReference type="Pfam" id="PF13414">
    <property type="entry name" value="TPR_11"/>
    <property type="match status" value="1"/>
</dbReference>
<dbReference type="AlphaFoldDB" id="A0A2M6UH41"/>
<keyword evidence="2 3" id="KW-0802">TPR repeat</keyword>
<evidence type="ECO:0000313" key="5">
    <source>
        <dbReference type="Proteomes" id="UP000228930"/>
    </source>
</evidence>
<dbReference type="InterPro" id="IPR019734">
    <property type="entry name" value="TPR_rpt"/>
</dbReference>